<comment type="caution">
    <text evidence="1">The sequence shown here is derived from an EMBL/GenBank/DDBJ whole genome shotgun (WGS) entry which is preliminary data.</text>
</comment>
<protein>
    <submittedName>
        <fullName evidence="1">Uncharacterized protein</fullName>
    </submittedName>
</protein>
<reference evidence="1" key="1">
    <citation type="journal article" date="2022" name="bioRxiv">
        <title>Sequencing and chromosome-scale assembly of the giantPleurodeles waltlgenome.</title>
        <authorList>
            <person name="Brown T."/>
            <person name="Elewa A."/>
            <person name="Iarovenko S."/>
            <person name="Subramanian E."/>
            <person name="Araus A.J."/>
            <person name="Petzold A."/>
            <person name="Susuki M."/>
            <person name="Suzuki K.-i.T."/>
            <person name="Hayashi T."/>
            <person name="Toyoda A."/>
            <person name="Oliveira C."/>
            <person name="Osipova E."/>
            <person name="Leigh N.D."/>
            <person name="Simon A."/>
            <person name="Yun M.H."/>
        </authorList>
    </citation>
    <scope>NUCLEOTIDE SEQUENCE</scope>
    <source>
        <strain evidence="1">20211129_DDA</strain>
        <tissue evidence="1">Liver</tissue>
    </source>
</reference>
<evidence type="ECO:0000313" key="1">
    <source>
        <dbReference type="EMBL" id="KAJ1213271.1"/>
    </source>
</evidence>
<dbReference type="Proteomes" id="UP001066276">
    <property type="component" value="Chromosome 1_1"/>
</dbReference>
<accession>A0AAV7WKT9</accession>
<evidence type="ECO:0000313" key="2">
    <source>
        <dbReference type="Proteomes" id="UP001066276"/>
    </source>
</evidence>
<dbReference type="EMBL" id="JANPWB010000001">
    <property type="protein sequence ID" value="KAJ1213271.1"/>
    <property type="molecule type" value="Genomic_DNA"/>
</dbReference>
<proteinExistence type="predicted"/>
<dbReference type="AlphaFoldDB" id="A0AAV7WKT9"/>
<sequence>MAWVDYGYDYGGMAWVDYGYDYGGMAWVDYGYVYGGKAWVEYGHDYGGMDTSVSCSSQILLQKLTISADPLCSG</sequence>
<name>A0AAV7WKT9_PLEWA</name>
<keyword evidence="2" id="KW-1185">Reference proteome</keyword>
<gene>
    <name evidence="1" type="ORF">NDU88_000909</name>
</gene>
<organism evidence="1 2">
    <name type="scientific">Pleurodeles waltl</name>
    <name type="common">Iberian ribbed newt</name>
    <dbReference type="NCBI Taxonomy" id="8319"/>
    <lineage>
        <taxon>Eukaryota</taxon>
        <taxon>Metazoa</taxon>
        <taxon>Chordata</taxon>
        <taxon>Craniata</taxon>
        <taxon>Vertebrata</taxon>
        <taxon>Euteleostomi</taxon>
        <taxon>Amphibia</taxon>
        <taxon>Batrachia</taxon>
        <taxon>Caudata</taxon>
        <taxon>Salamandroidea</taxon>
        <taxon>Salamandridae</taxon>
        <taxon>Pleurodelinae</taxon>
        <taxon>Pleurodeles</taxon>
    </lineage>
</organism>